<dbReference type="SMART" id="SM01101">
    <property type="entry name" value="CRISPR_assoc"/>
    <property type="match status" value="1"/>
</dbReference>
<dbReference type="EMBL" id="BAAABX010000097">
    <property type="protein sequence ID" value="GAA0439763.1"/>
    <property type="molecule type" value="Genomic_DNA"/>
</dbReference>
<dbReference type="InterPro" id="IPR010179">
    <property type="entry name" value="CRISPR-assoc_prot_Cse3"/>
</dbReference>
<sequence>MPTATLTRIHLNRRHRAARTDLADAVSLHKTLMRLVPDHLGPHPRARAHLLHRLETGPDPFLLVQTTYLPDLTALPPGYGTAHSHDLTPMLRALRPGLPVRYRITAAPTASRIADAVPHPTTGRRRGKTISLQGEAALAWWQRRATAAGLEVTTSWAAPRPFPRSSQDRPAVHHTLTQFDGTALITDPHALTTAVLNGIGKGKPYGAGLLSLAPA</sequence>
<gene>
    <name evidence="1" type="primary">cas6e_2</name>
    <name evidence="1" type="ORF">GCM10010357_71370</name>
</gene>
<organism evidence="1 2">
    <name type="scientific">Streptomyces luteireticuli</name>
    <dbReference type="NCBI Taxonomy" id="173858"/>
    <lineage>
        <taxon>Bacteria</taxon>
        <taxon>Bacillati</taxon>
        <taxon>Actinomycetota</taxon>
        <taxon>Actinomycetes</taxon>
        <taxon>Kitasatosporales</taxon>
        <taxon>Streptomycetaceae</taxon>
        <taxon>Streptomyces</taxon>
    </lineage>
</organism>
<evidence type="ECO:0000313" key="2">
    <source>
        <dbReference type="Proteomes" id="UP001500879"/>
    </source>
</evidence>
<proteinExistence type="predicted"/>
<name>A0ABN0ZA08_9ACTN</name>
<dbReference type="Gene3D" id="3.30.70.1210">
    <property type="entry name" value="Crispr-associated protein, domain 2"/>
    <property type="match status" value="1"/>
</dbReference>
<accession>A0ABN0ZA08</accession>
<protein>
    <submittedName>
        <fullName evidence="1">Type I-E CRISPR-associated protein Cas6/Cse3/CasE</fullName>
    </submittedName>
</protein>
<dbReference type="Pfam" id="PF08798">
    <property type="entry name" value="CRISPR_assoc"/>
    <property type="match status" value="1"/>
</dbReference>
<dbReference type="Gene3D" id="3.30.70.1200">
    <property type="entry name" value="Crispr-associated protein, domain 1"/>
    <property type="match status" value="1"/>
</dbReference>
<dbReference type="SUPFAM" id="SSF117987">
    <property type="entry name" value="CRISPR-associated protein"/>
    <property type="match status" value="2"/>
</dbReference>
<reference evidence="1 2" key="1">
    <citation type="journal article" date="2019" name="Int. J. Syst. Evol. Microbiol.">
        <title>The Global Catalogue of Microorganisms (GCM) 10K type strain sequencing project: providing services to taxonomists for standard genome sequencing and annotation.</title>
        <authorList>
            <consortium name="The Broad Institute Genomics Platform"/>
            <consortium name="The Broad Institute Genome Sequencing Center for Infectious Disease"/>
            <person name="Wu L."/>
            <person name="Ma J."/>
        </authorList>
    </citation>
    <scope>NUCLEOTIDE SEQUENCE [LARGE SCALE GENOMIC DNA]</scope>
    <source>
        <strain evidence="1 2">JCM 4788</strain>
    </source>
</reference>
<comment type="caution">
    <text evidence="1">The sequence shown here is derived from an EMBL/GenBank/DDBJ whole genome shotgun (WGS) entry which is preliminary data.</text>
</comment>
<dbReference type="RefSeq" id="WP_344033319.1">
    <property type="nucleotide sequence ID" value="NZ_BAAABX010000097.1"/>
</dbReference>
<dbReference type="Proteomes" id="UP001500879">
    <property type="component" value="Unassembled WGS sequence"/>
</dbReference>
<dbReference type="CDD" id="cd09727">
    <property type="entry name" value="Cas6_I-E"/>
    <property type="match status" value="1"/>
</dbReference>
<dbReference type="NCBIfam" id="TIGR01907">
    <property type="entry name" value="casE_Cse3"/>
    <property type="match status" value="1"/>
</dbReference>
<evidence type="ECO:0000313" key="1">
    <source>
        <dbReference type="EMBL" id="GAA0439763.1"/>
    </source>
</evidence>
<keyword evidence="2" id="KW-1185">Reference proteome</keyword>